<evidence type="ECO:0000313" key="3">
    <source>
        <dbReference type="EMBL" id="AXC14823.1"/>
    </source>
</evidence>
<dbReference type="Proteomes" id="UP000253606">
    <property type="component" value="Chromosome"/>
</dbReference>
<dbReference type="KEGG" id="abas:ACPOL_5575"/>
<evidence type="ECO:0000256" key="1">
    <source>
        <dbReference type="SAM" id="MobiDB-lite"/>
    </source>
</evidence>
<dbReference type="InterPro" id="IPR043129">
    <property type="entry name" value="ATPase_NBD"/>
</dbReference>
<protein>
    <submittedName>
        <fullName evidence="3">TsaB protein, required for threonylcarbamoyladenosine (T(6)A) formation in tRNA</fullName>
    </submittedName>
</protein>
<organism evidence="3 4">
    <name type="scientific">Acidisarcina polymorpha</name>
    <dbReference type="NCBI Taxonomy" id="2211140"/>
    <lineage>
        <taxon>Bacteria</taxon>
        <taxon>Pseudomonadati</taxon>
        <taxon>Acidobacteriota</taxon>
        <taxon>Terriglobia</taxon>
        <taxon>Terriglobales</taxon>
        <taxon>Acidobacteriaceae</taxon>
        <taxon>Acidisarcina</taxon>
    </lineage>
</organism>
<evidence type="ECO:0000313" key="4">
    <source>
        <dbReference type="Proteomes" id="UP000253606"/>
    </source>
</evidence>
<feature type="domain" description="Gcp-like" evidence="2">
    <location>
        <begin position="8"/>
        <end position="103"/>
    </location>
</feature>
<feature type="region of interest" description="Disordered" evidence="1">
    <location>
        <begin position="203"/>
        <end position="223"/>
    </location>
</feature>
<dbReference type="EMBL" id="CP030840">
    <property type="protein sequence ID" value="AXC14823.1"/>
    <property type="molecule type" value="Genomic_DNA"/>
</dbReference>
<dbReference type="NCBIfam" id="TIGR03725">
    <property type="entry name" value="T6A_YeaZ"/>
    <property type="match status" value="1"/>
</dbReference>
<dbReference type="Pfam" id="PF00814">
    <property type="entry name" value="TsaD"/>
    <property type="match status" value="1"/>
</dbReference>
<proteinExistence type="predicted"/>
<dbReference type="Gene3D" id="3.30.420.40">
    <property type="match status" value="1"/>
</dbReference>
<name>A0A2Z5G6D8_9BACT</name>
<reference evidence="3 4" key="1">
    <citation type="journal article" date="2018" name="Front. Microbiol.">
        <title>Hydrolytic Capabilities as a Key to Environmental Success: Chitinolytic and Cellulolytic Acidobacteria From Acidic Sub-arctic Soils and Boreal Peatlands.</title>
        <authorList>
            <person name="Belova S.E."/>
            <person name="Ravin N.V."/>
            <person name="Pankratov T.A."/>
            <person name="Rakitin A.L."/>
            <person name="Ivanova A.A."/>
            <person name="Beletsky A.V."/>
            <person name="Mardanov A.V."/>
            <person name="Sinninghe Damste J.S."/>
            <person name="Dedysh S.N."/>
        </authorList>
    </citation>
    <scope>NUCLEOTIDE SEQUENCE [LARGE SCALE GENOMIC DNA]</scope>
    <source>
        <strain evidence="3 4">SBC82</strain>
    </source>
</reference>
<dbReference type="AlphaFoldDB" id="A0A2Z5G6D8"/>
<keyword evidence="4" id="KW-1185">Reference proteome</keyword>
<sequence length="223" mass="23769">MRLAAARELAGRSYSEQLIPTISEVLAETRVGLPQLQGIVVIHGPGSFTGIRIGVSAAKGLAEALAVPIIAVSRLRLLALKAQGTAIAVLDAGRGEFFVGVYQDGICVQEILLTRENLMEAMTNWKYPVLVCENRVFESLSEIGPRLVSAPAAIDALAAGANRFLAQDFDDTALLDANYLRRSEIEMLARIAEHAALRAAPSCADPRPASVSVDSAPADVHQR</sequence>
<gene>
    <name evidence="3" type="ORF">ACPOL_5575</name>
</gene>
<evidence type="ECO:0000259" key="2">
    <source>
        <dbReference type="Pfam" id="PF00814"/>
    </source>
</evidence>
<dbReference type="InterPro" id="IPR022496">
    <property type="entry name" value="T6A_TsaB"/>
</dbReference>
<dbReference type="SUPFAM" id="SSF53067">
    <property type="entry name" value="Actin-like ATPase domain"/>
    <property type="match status" value="1"/>
</dbReference>
<accession>A0A2Z5G6D8</accession>
<dbReference type="InterPro" id="IPR000905">
    <property type="entry name" value="Gcp-like_dom"/>
</dbReference>
<dbReference type="GO" id="GO:0002949">
    <property type="term" value="P:tRNA threonylcarbamoyladenosine modification"/>
    <property type="evidence" value="ECO:0007669"/>
    <property type="project" value="InterPro"/>
</dbReference>